<dbReference type="RefSeq" id="WP_265281295.1">
    <property type="nucleotide sequence ID" value="NZ_QZCW01000001.1"/>
</dbReference>
<dbReference type="Proteomes" id="UP001208935">
    <property type="component" value="Unassembled WGS sequence"/>
</dbReference>
<accession>A0ABT3KR09</accession>
<protein>
    <submittedName>
        <fullName evidence="1">Phage Gp37/Gp68 family protein</fullName>
    </submittedName>
</protein>
<dbReference type="EMBL" id="QZCW01000001">
    <property type="protein sequence ID" value="MCW5320572.1"/>
    <property type="molecule type" value="Genomic_DNA"/>
</dbReference>
<comment type="caution">
    <text evidence="1">The sequence shown here is derived from an EMBL/GenBank/DDBJ whole genome shotgun (WGS) entry which is preliminary data.</text>
</comment>
<dbReference type="InterPro" id="IPR011101">
    <property type="entry name" value="DUF5131"/>
</dbReference>
<reference evidence="2" key="1">
    <citation type="submission" date="2023-07" db="EMBL/GenBank/DDBJ databases">
        <title>Verminephrobacter genomes.</title>
        <authorList>
            <person name="Lund M.B."/>
        </authorList>
    </citation>
    <scope>NUCLEOTIDE SEQUENCE [LARGE SCALE GENOMIC DNA]</scope>
    <source>
        <strain evidence="2">AtM5-05</strain>
    </source>
</reference>
<evidence type="ECO:0000313" key="1">
    <source>
        <dbReference type="EMBL" id="MCW5320572.1"/>
    </source>
</evidence>
<organism evidence="1 2">
    <name type="scientific">Verminephrobacter aporrectodeae subsp. tuberculatae</name>
    <dbReference type="NCBI Taxonomy" id="1110392"/>
    <lineage>
        <taxon>Bacteria</taxon>
        <taxon>Pseudomonadati</taxon>
        <taxon>Pseudomonadota</taxon>
        <taxon>Betaproteobacteria</taxon>
        <taxon>Burkholderiales</taxon>
        <taxon>Comamonadaceae</taxon>
        <taxon>Verminephrobacter</taxon>
    </lineage>
</organism>
<keyword evidence="2" id="KW-1185">Reference proteome</keyword>
<evidence type="ECO:0000313" key="2">
    <source>
        <dbReference type="Proteomes" id="UP001208935"/>
    </source>
</evidence>
<sequence length="307" mass="34490">MAKDTKIEWAHHTFNPWLGCTKVSPACDHCYAEAWAKRSGMVQWGAHTERRRTSEHTWTQPIKWNAEAESLGVRARVFCASLADVFDNAVPTTWRMALFDLIARTPHIDWMLLTKRIGNVRKMCADDRPMFDMIRKRVWLGATVCNQEEANRDIPRLLAAPARQRFLSVEPLLGSVDVFSGITGELLHTSGDDYDPGAIDWVIVGGESGPGARPMHPAWVRSLRDQCRAAGVPFFFKQHGEWLATEFIDDGTATIAGRRIAYVRPDGSSHDGSEDVAFFGDEEQTAWVGKKAAGRRLDGRVWDEVPK</sequence>
<gene>
    <name evidence="1" type="ORF">D5039_05050</name>
</gene>
<name>A0ABT3KR09_9BURK</name>
<proteinExistence type="predicted"/>
<dbReference type="Pfam" id="PF07505">
    <property type="entry name" value="DUF5131"/>
    <property type="match status" value="1"/>
</dbReference>